<dbReference type="EC" id="4.2.1.46" evidence="3"/>
<name>A0AAU7AVX2_9ACTN</name>
<evidence type="ECO:0000256" key="1">
    <source>
        <dbReference type="ARBA" id="ARBA00007637"/>
    </source>
</evidence>
<organism evidence="3">
    <name type="scientific">Paraconexibacter sp. AEG42_29</name>
    <dbReference type="NCBI Taxonomy" id="2997339"/>
    <lineage>
        <taxon>Bacteria</taxon>
        <taxon>Bacillati</taxon>
        <taxon>Actinomycetota</taxon>
        <taxon>Thermoleophilia</taxon>
        <taxon>Solirubrobacterales</taxon>
        <taxon>Paraconexibacteraceae</taxon>
        <taxon>Paraconexibacter</taxon>
    </lineage>
</organism>
<evidence type="ECO:0000313" key="3">
    <source>
        <dbReference type="EMBL" id="XAY05840.1"/>
    </source>
</evidence>
<gene>
    <name evidence="3" type="primary">rmlB</name>
    <name evidence="3" type="ORF">DSM112329_02700</name>
</gene>
<dbReference type="RefSeq" id="WP_354702343.1">
    <property type="nucleotide sequence ID" value="NZ_CP114014.1"/>
</dbReference>
<dbReference type="EMBL" id="CP114014">
    <property type="protein sequence ID" value="XAY05840.1"/>
    <property type="molecule type" value="Genomic_DNA"/>
</dbReference>
<dbReference type="AlphaFoldDB" id="A0AAU7AVX2"/>
<protein>
    <submittedName>
        <fullName evidence="3">dTDP-glucose 4,6-dehydratase</fullName>
        <ecNumber evidence="3">4.2.1.46</ecNumber>
    </submittedName>
</protein>
<proteinExistence type="inferred from homology"/>
<keyword evidence="3" id="KW-0456">Lyase</keyword>
<dbReference type="PANTHER" id="PTHR43000">
    <property type="entry name" value="DTDP-D-GLUCOSE 4,6-DEHYDRATASE-RELATED"/>
    <property type="match status" value="1"/>
</dbReference>
<feature type="domain" description="NAD-dependent epimerase/dehydratase" evidence="2">
    <location>
        <begin position="17"/>
        <end position="241"/>
    </location>
</feature>
<dbReference type="SUPFAM" id="SSF51735">
    <property type="entry name" value="NAD(P)-binding Rossmann-fold domains"/>
    <property type="match status" value="1"/>
</dbReference>
<dbReference type="Pfam" id="PF01370">
    <property type="entry name" value="Epimerase"/>
    <property type="match status" value="1"/>
</dbReference>
<dbReference type="KEGG" id="parq:DSM112329_02700"/>
<comment type="similarity">
    <text evidence="1">Belongs to the NAD(P)-dependent epimerase/dehydratase family.</text>
</comment>
<dbReference type="GO" id="GO:0008460">
    <property type="term" value="F:dTDP-glucose 4,6-dehydratase activity"/>
    <property type="evidence" value="ECO:0007669"/>
    <property type="project" value="UniProtKB-EC"/>
</dbReference>
<dbReference type="InterPro" id="IPR036291">
    <property type="entry name" value="NAD(P)-bd_dom_sf"/>
</dbReference>
<evidence type="ECO:0000259" key="2">
    <source>
        <dbReference type="Pfam" id="PF01370"/>
    </source>
</evidence>
<reference evidence="3" key="1">
    <citation type="submission" date="2022-12" db="EMBL/GenBank/DDBJ databases">
        <title>Paraconexibacter alkalitolerans sp. nov. and Baekduia alba sp. nov., isolated from soil and emended description of the genera Paraconexibacter (Chun et al., 2020) and Baekduia (An et al., 2020).</title>
        <authorList>
            <person name="Vieira S."/>
            <person name="Huber K.J."/>
            <person name="Geppert A."/>
            <person name="Wolf J."/>
            <person name="Neumann-Schaal M."/>
            <person name="Muesken M."/>
            <person name="Overmann J."/>
        </authorList>
    </citation>
    <scope>NUCLEOTIDE SEQUENCE</scope>
    <source>
        <strain evidence="3">AEG42_29</strain>
    </source>
</reference>
<sequence length="341" mass="35643">MPDSPTAAGTDPLRTAFVTGAGGLLGYWLVQALLAREVRVVVLQRDSAARTALRLDGLDARCTVVQGDLLDARLLEQTLAEHAVDSVFHLAAQSIVGAGAQSPIPTFETNVRGTWLLLEACRVQEVERVVVASTDRAYGPPRALPYAEGMPLDARQPYDVSKAAADLIARSYFHTYGLPVGVVRFTNVYGGGDLNRSRLVPELVGAVLAGRSPQIHTDGSPKRDFLHASDAAAAALAVAGMLGAGTQSSPATAGGPAAGQAFNAGGGTVTSVRDATDLLIRIAGAGVTAEYGDAPVTAGEVDREPADTARLRTLTGWAPRKSLEDGLRDTVAWYRDHPGTL</sequence>
<dbReference type="Gene3D" id="3.40.50.720">
    <property type="entry name" value="NAD(P)-binding Rossmann-like Domain"/>
    <property type="match status" value="1"/>
</dbReference>
<accession>A0AAU7AVX2</accession>
<dbReference type="InterPro" id="IPR001509">
    <property type="entry name" value="Epimerase_deHydtase"/>
</dbReference>